<accession>A0A4U0QEF3</accession>
<dbReference type="Pfam" id="PF00512">
    <property type="entry name" value="HisKA"/>
    <property type="match status" value="1"/>
</dbReference>
<reference evidence="9 10" key="1">
    <citation type="submission" date="2019-04" db="EMBL/GenBank/DDBJ databases">
        <authorList>
            <person name="Li J."/>
        </authorList>
    </citation>
    <scope>NUCLEOTIDE SEQUENCE [LARGE SCALE GENOMIC DNA]</scope>
    <source>
        <strain evidence="9 10">CCTCC AB2016182</strain>
    </source>
</reference>
<feature type="domain" description="Histidine kinase" evidence="8">
    <location>
        <begin position="302"/>
        <end position="522"/>
    </location>
</feature>
<dbReference type="AlphaFoldDB" id="A0A4U0QEF3"/>
<dbReference type="FunFam" id="3.30.565.10:FF:000010">
    <property type="entry name" value="Sensor histidine kinase RcsC"/>
    <property type="match status" value="1"/>
</dbReference>
<comment type="caution">
    <text evidence="9">The sequence shown here is derived from an EMBL/GenBank/DDBJ whole genome shotgun (WGS) entry which is preliminary data.</text>
</comment>
<keyword evidence="4" id="KW-0808">Transferase</keyword>
<dbReference type="PRINTS" id="PR00344">
    <property type="entry name" value="BCTRLSENSOR"/>
</dbReference>
<dbReference type="InterPro" id="IPR003594">
    <property type="entry name" value="HATPase_dom"/>
</dbReference>
<dbReference type="PANTHER" id="PTHR43047">
    <property type="entry name" value="TWO-COMPONENT HISTIDINE PROTEIN KINASE"/>
    <property type="match status" value="1"/>
</dbReference>
<dbReference type="Proteomes" id="UP000306223">
    <property type="component" value="Unassembled WGS sequence"/>
</dbReference>
<dbReference type="Pfam" id="PF02518">
    <property type="entry name" value="HATPase_c"/>
    <property type="match status" value="1"/>
</dbReference>
<dbReference type="SMART" id="SM00388">
    <property type="entry name" value="HisKA"/>
    <property type="match status" value="1"/>
</dbReference>
<evidence type="ECO:0000256" key="6">
    <source>
        <dbReference type="ARBA" id="ARBA00023012"/>
    </source>
</evidence>
<keyword evidence="7" id="KW-1133">Transmembrane helix</keyword>
<dbReference type="CDD" id="cd16922">
    <property type="entry name" value="HATPase_EvgS-ArcB-TorS-like"/>
    <property type="match status" value="1"/>
</dbReference>
<dbReference type="SMART" id="SM00387">
    <property type="entry name" value="HATPase_c"/>
    <property type="match status" value="1"/>
</dbReference>
<dbReference type="EC" id="2.7.13.3" evidence="2"/>
<sequence>MRILTQSPQNLSQVLRKLAVGVVLLVSATVFITVLWLSHEFDDDARESSHLMIDSGLNGVVRRNEIIGRDYAYWTEAFNAVAANDIEWLDINLGSGVVADTMHVLVLAGAPLPETLGWADNASSHLDSTDFAAFRAAGFDLIARNAHNPGDNAISAFVDIDDTLWTIAVDWIVPHDRILDETEPKALLVSAVRVDDQTAAQWGKIFLLDGLGFVTNAEEIGSREAIAINGSAGTLRYLVWSAPRPGMEALRAVGMPLMLALILVTVAIGLGALAVSRLAMRLERALIAAEVADRTKSEFIATLSHELRTPMNGIVGILELLQIDKLSAEQRELVALGLNSAESQLELIDHLLAFGQIDSGNRQISTGPFIPGETIREVVALVMPLAVSKELELSVVHKGPIHTTLLGDHLAIRQIAVNLLNNAIKFTDQGRVSVHLEVSQGFNGNRLRLTVSDTGPGIAAEHIERIFESFVQVDGSATRGDCGVGLGLAISQRLAKAMGGVLTVDSMPGKGATFVFDVLLETRVTASDILENAA</sequence>
<dbReference type="Gene3D" id="1.10.287.130">
    <property type="match status" value="1"/>
</dbReference>
<dbReference type="InterPro" id="IPR003661">
    <property type="entry name" value="HisK_dim/P_dom"/>
</dbReference>
<dbReference type="Gene3D" id="3.30.565.10">
    <property type="entry name" value="Histidine kinase-like ATPase, C-terminal domain"/>
    <property type="match status" value="1"/>
</dbReference>
<gene>
    <name evidence="9" type="ORF">FA740_17850</name>
</gene>
<evidence type="ECO:0000256" key="1">
    <source>
        <dbReference type="ARBA" id="ARBA00000085"/>
    </source>
</evidence>
<dbReference type="EMBL" id="SUNH01000041">
    <property type="protein sequence ID" value="TJZ79867.1"/>
    <property type="molecule type" value="Genomic_DNA"/>
</dbReference>
<dbReference type="InterPro" id="IPR036097">
    <property type="entry name" value="HisK_dim/P_sf"/>
</dbReference>
<evidence type="ECO:0000256" key="2">
    <source>
        <dbReference type="ARBA" id="ARBA00012438"/>
    </source>
</evidence>
<evidence type="ECO:0000313" key="10">
    <source>
        <dbReference type="Proteomes" id="UP000306223"/>
    </source>
</evidence>
<proteinExistence type="predicted"/>
<organism evidence="9 10">
    <name type="scientific">Paracoccus hibiscisoli</name>
    <dbReference type="NCBI Taxonomy" id="2023261"/>
    <lineage>
        <taxon>Bacteria</taxon>
        <taxon>Pseudomonadati</taxon>
        <taxon>Pseudomonadota</taxon>
        <taxon>Alphaproteobacteria</taxon>
        <taxon>Rhodobacterales</taxon>
        <taxon>Paracoccaceae</taxon>
        <taxon>Paracoccus</taxon>
    </lineage>
</organism>
<evidence type="ECO:0000256" key="3">
    <source>
        <dbReference type="ARBA" id="ARBA00022553"/>
    </source>
</evidence>
<name>A0A4U0QEF3_9RHOB</name>
<keyword evidence="10" id="KW-1185">Reference proteome</keyword>
<evidence type="ECO:0000256" key="7">
    <source>
        <dbReference type="SAM" id="Phobius"/>
    </source>
</evidence>
<feature type="transmembrane region" description="Helical" evidence="7">
    <location>
        <begin position="253"/>
        <end position="275"/>
    </location>
</feature>
<dbReference type="InterPro" id="IPR036890">
    <property type="entry name" value="HATPase_C_sf"/>
</dbReference>
<keyword evidence="7" id="KW-0472">Membrane</keyword>
<evidence type="ECO:0000256" key="5">
    <source>
        <dbReference type="ARBA" id="ARBA00022777"/>
    </source>
</evidence>
<protein>
    <recommendedName>
        <fullName evidence="2">histidine kinase</fullName>
        <ecNumber evidence="2">2.7.13.3</ecNumber>
    </recommendedName>
</protein>
<dbReference type="PROSITE" id="PS50109">
    <property type="entry name" value="HIS_KIN"/>
    <property type="match status" value="1"/>
</dbReference>
<comment type="catalytic activity">
    <reaction evidence="1">
        <text>ATP + protein L-histidine = ADP + protein N-phospho-L-histidine.</text>
        <dbReference type="EC" id="2.7.13.3"/>
    </reaction>
</comment>
<dbReference type="InterPro" id="IPR005467">
    <property type="entry name" value="His_kinase_dom"/>
</dbReference>
<evidence type="ECO:0000256" key="4">
    <source>
        <dbReference type="ARBA" id="ARBA00022679"/>
    </source>
</evidence>
<dbReference type="SUPFAM" id="SSF55874">
    <property type="entry name" value="ATPase domain of HSP90 chaperone/DNA topoisomerase II/histidine kinase"/>
    <property type="match status" value="1"/>
</dbReference>
<keyword evidence="6" id="KW-0902">Two-component regulatory system</keyword>
<feature type="transmembrane region" description="Helical" evidence="7">
    <location>
        <begin position="18"/>
        <end position="37"/>
    </location>
</feature>
<keyword evidence="5" id="KW-0418">Kinase</keyword>
<dbReference type="InterPro" id="IPR004358">
    <property type="entry name" value="Sig_transdc_His_kin-like_C"/>
</dbReference>
<dbReference type="OrthoDB" id="9809766at2"/>
<dbReference type="RefSeq" id="WP_136858184.1">
    <property type="nucleotide sequence ID" value="NZ_SUNH01000041.1"/>
</dbReference>
<keyword evidence="7" id="KW-0812">Transmembrane</keyword>
<evidence type="ECO:0000313" key="9">
    <source>
        <dbReference type="EMBL" id="TJZ79867.1"/>
    </source>
</evidence>
<dbReference type="GO" id="GO:0000155">
    <property type="term" value="F:phosphorelay sensor kinase activity"/>
    <property type="evidence" value="ECO:0007669"/>
    <property type="project" value="InterPro"/>
</dbReference>
<dbReference type="PANTHER" id="PTHR43047:SF64">
    <property type="entry name" value="HISTIDINE KINASE CONTAINING CHEY-HOMOLOGOUS RECEIVER DOMAIN AND PAS DOMAIN-RELATED"/>
    <property type="match status" value="1"/>
</dbReference>
<dbReference type="CDD" id="cd00082">
    <property type="entry name" value="HisKA"/>
    <property type="match status" value="1"/>
</dbReference>
<evidence type="ECO:0000259" key="8">
    <source>
        <dbReference type="PROSITE" id="PS50109"/>
    </source>
</evidence>
<dbReference type="SUPFAM" id="SSF47384">
    <property type="entry name" value="Homodimeric domain of signal transducing histidine kinase"/>
    <property type="match status" value="1"/>
</dbReference>
<keyword evidence="3" id="KW-0597">Phosphoprotein</keyword>